<accession>A0A450XUI6</accession>
<dbReference type="EMBL" id="CAADFM010000222">
    <property type="protein sequence ID" value="VFK19378.1"/>
    <property type="molecule type" value="Genomic_DNA"/>
</dbReference>
<organism evidence="2">
    <name type="scientific">Candidatus Kentrum sp. LPFa</name>
    <dbReference type="NCBI Taxonomy" id="2126335"/>
    <lineage>
        <taxon>Bacteria</taxon>
        <taxon>Pseudomonadati</taxon>
        <taxon>Pseudomonadota</taxon>
        <taxon>Gammaproteobacteria</taxon>
        <taxon>Candidatus Kentrum</taxon>
    </lineage>
</organism>
<protein>
    <submittedName>
        <fullName evidence="2">Uncharacterized protein</fullName>
    </submittedName>
</protein>
<evidence type="ECO:0000313" key="1">
    <source>
        <dbReference type="EMBL" id="VFK19378.1"/>
    </source>
</evidence>
<name>A0A450XUI6_9GAMM</name>
<sequence length="120" mass="14131">MTNHEPKCIQWKRQGAERVMLMTANLSREQELAFWREKTEQLRVRVTEVARKAKSMDAAFPRSLEGTLKEWTLEADGEASREAVQKLLHKTRGSMNLGKTLDDIDAEIRIMRDEWERTWE</sequence>
<gene>
    <name evidence="1" type="ORF">BECKLPF1236A_GA0070988_102226</name>
    <name evidence="2" type="ORF">BECKLPF1236C_GA0070990_101866</name>
</gene>
<evidence type="ECO:0000313" key="2">
    <source>
        <dbReference type="EMBL" id="VFK32936.1"/>
    </source>
</evidence>
<proteinExistence type="predicted"/>
<reference evidence="2" key="1">
    <citation type="submission" date="2019-02" db="EMBL/GenBank/DDBJ databases">
        <authorList>
            <person name="Gruber-Vodicka R. H."/>
            <person name="Seah K. B. B."/>
        </authorList>
    </citation>
    <scope>NUCLEOTIDE SEQUENCE</scope>
    <source>
        <strain evidence="1">BECK_S312</strain>
        <strain evidence="2">BECK_S426</strain>
    </source>
</reference>
<dbReference type="EMBL" id="CAADFP010000186">
    <property type="protein sequence ID" value="VFK32936.1"/>
    <property type="molecule type" value="Genomic_DNA"/>
</dbReference>
<dbReference type="AlphaFoldDB" id="A0A450XUI6"/>